<evidence type="ECO:0000256" key="1">
    <source>
        <dbReference type="ARBA" id="ARBA00022723"/>
    </source>
</evidence>
<proteinExistence type="predicted"/>
<keyword evidence="3" id="KW-0862">Zinc</keyword>
<evidence type="ECO:0000256" key="3">
    <source>
        <dbReference type="ARBA" id="ARBA00022833"/>
    </source>
</evidence>
<evidence type="ECO:0000313" key="7">
    <source>
        <dbReference type="Proteomes" id="UP000703269"/>
    </source>
</evidence>
<reference evidence="6 7" key="1">
    <citation type="submission" date="2021-08" db="EMBL/GenBank/DDBJ databases">
        <title>Draft Genome Sequence of Phanerochaete sordida strain YK-624.</title>
        <authorList>
            <person name="Mori T."/>
            <person name="Dohra H."/>
            <person name="Suzuki T."/>
            <person name="Kawagishi H."/>
            <person name="Hirai H."/>
        </authorList>
    </citation>
    <scope>NUCLEOTIDE SEQUENCE [LARGE SCALE GENOMIC DNA]</scope>
    <source>
        <strain evidence="6 7">YK-624</strain>
    </source>
</reference>
<evidence type="ECO:0000256" key="2">
    <source>
        <dbReference type="ARBA" id="ARBA00022771"/>
    </source>
</evidence>
<keyword evidence="1" id="KW-0479">Metal-binding</keyword>
<dbReference type="InterPro" id="IPR002893">
    <property type="entry name" value="Znf_MYND"/>
</dbReference>
<gene>
    <name evidence="6" type="ORF">PsYK624_069400</name>
</gene>
<organism evidence="6 7">
    <name type="scientific">Phanerochaete sordida</name>
    <dbReference type="NCBI Taxonomy" id="48140"/>
    <lineage>
        <taxon>Eukaryota</taxon>
        <taxon>Fungi</taxon>
        <taxon>Dikarya</taxon>
        <taxon>Basidiomycota</taxon>
        <taxon>Agaricomycotina</taxon>
        <taxon>Agaricomycetes</taxon>
        <taxon>Polyporales</taxon>
        <taxon>Phanerochaetaceae</taxon>
        <taxon>Phanerochaete</taxon>
    </lineage>
</organism>
<dbReference type="Proteomes" id="UP000703269">
    <property type="component" value="Unassembled WGS sequence"/>
</dbReference>
<dbReference type="PROSITE" id="PS50865">
    <property type="entry name" value="ZF_MYND_2"/>
    <property type="match status" value="1"/>
</dbReference>
<evidence type="ECO:0000313" key="6">
    <source>
        <dbReference type="EMBL" id="GJE90796.1"/>
    </source>
</evidence>
<dbReference type="Pfam" id="PF01753">
    <property type="entry name" value="zf-MYND"/>
    <property type="match status" value="1"/>
</dbReference>
<sequence length="553" mass="63603">MRPSESRDNFSAALNPIKHFDCECHPFAQDWDTDAPKTIRKAHDEDPAAYMRKALGGENGPVDLRYLCILTSDLVEDPDVRTKPVLERFVDMICNGYNVPDRDLHPQLKSCAWERPMTGIVNSLQTFLRHGAKKRPEERASFAAMQSHYKRVLDIIRNDLPKLLPDTKHANHLRLTAVKYIVAFGMAWGLDDELLRDDEVMELFLTLWMHMKHPYRTDVNHFVSMVYGRTIDPSLEDPPADLHKHAVEIIGLRTLTERFREWLREGEREHEHLLSDLKVVEAFAMNREAVGCAFCDARIHQSIANAVNRQGYFNRHNYADDERSEIRVQYCLISETALGTIARMGLCVKHSVLRLQETLEGGGLTQALGAVILEIRLRTEWEAKEDAFFSLDPTLDDAGYFLYLKDLLHPIECKEPHCYRAKTDAFMATFRPHLETMWIPFKTGILHATYNLHAPDVTRRMINIWGRLCTFMGTTEDSVRLKHIREGTCLNYLCKVTNLMRPDSVAKGTKLCSKCKIARYCSVECQREDWKKHKEECNPMSIVEKASAQSGTV</sequence>
<dbReference type="SUPFAM" id="SSF144232">
    <property type="entry name" value="HIT/MYND zinc finger-like"/>
    <property type="match status" value="1"/>
</dbReference>
<accession>A0A9P3G9P9</accession>
<dbReference type="GO" id="GO:0008270">
    <property type="term" value="F:zinc ion binding"/>
    <property type="evidence" value="ECO:0007669"/>
    <property type="project" value="UniProtKB-KW"/>
</dbReference>
<evidence type="ECO:0000256" key="4">
    <source>
        <dbReference type="PROSITE-ProRule" id="PRU00134"/>
    </source>
</evidence>
<keyword evidence="7" id="KW-1185">Reference proteome</keyword>
<dbReference type="AlphaFoldDB" id="A0A9P3G9P9"/>
<name>A0A9P3G9P9_9APHY</name>
<dbReference type="OrthoDB" id="432970at2759"/>
<feature type="domain" description="MYND-type" evidence="5">
    <location>
        <begin position="491"/>
        <end position="537"/>
    </location>
</feature>
<evidence type="ECO:0000259" key="5">
    <source>
        <dbReference type="PROSITE" id="PS50865"/>
    </source>
</evidence>
<protein>
    <recommendedName>
        <fullName evidence="5">MYND-type domain-containing protein</fullName>
    </recommendedName>
</protein>
<dbReference type="EMBL" id="BPQB01000018">
    <property type="protein sequence ID" value="GJE90796.1"/>
    <property type="molecule type" value="Genomic_DNA"/>
</dbReference>
<dbReference type="Gene3D" id="6.10.140.2220">
    <property type="match status" value="1"/>
</dbReference>
<keyword evidence="2 4" id="KW-0863">Zinc-finger</keyword>
<comment type="caution">
    <text evidence="6">The sequence shown here is derived from an EMBL/GenBank/DDBJ whole genome shotgun (WGS) entry which is preliminary data.</text>
</comment>